<dbReference type="GO" id="GO:0008270">
    <property type="term" value="F:zinc ion binding"/>
    <property type="evidence" value="ECO:0007669"/>
    <property type="project" value="InterPro"/>
</dbReference>
<evidence type="ECO:0000313" key="3">
    <source>
        <dbReference type="Proteomes" id="UP001151081"/>
    </source>
</evidence>
<dbReference type="InterPro" id="IPR002711">
    <property type="entry name" value="HNH"/>
</dbReference>
<dbReference type="GO" id="GO:0003676">
    <property type="term" value="F:nucleic acid binding"/>
    <property type="evidence" value="ECO:0007669"/>
    <property type="project" value="InterPro"/>
</dbReference>
<evidence type="ECO:0000313" key="2">
    <source>
        <dbReference type="EMBL" id="MDC3981997.1"/>
    </source>
</evidence>
<dbReference type="SMART" id="SM00507">
    <property type="entry name" value="HNHc"/>
    <property type="match status" value="1"/>
</dbReference>
<keyword evidence="3" id="KW-1185">Reference proteome</keyword>
<dbReference type="CDD" id="cd00085">
    <property type="entry name" value="HNHc"/>
    <property type="match status" value="1"/>
</dbReference>
<dbReference type="PANTHER" id="PTHR33877">
    <property type="entry name" value="SLL1193 PROTEIN"/>
    <property type="match status" value="1"/>
</dbReference>
<keyword evidence="2" id="KW-0255">Endonuclease</keyword>
<protein>
    <submittedName>
        <fullName evidence="2">HNH endonuclease</fullName>
    </submittedName>
</protein>
<evidence type="ECO:0000259" key="1">
    <source>
        <dbReference type="SMART" id="SM00507"/>
    </source>
</evidence>
<dbReference type="Proteomes" id="UP001151081">
    <property type="component" value="Unassembled WGS sequence"/>
</dbReference>
<accession>A0A9X4ATA3</accession>
<keyword evidence="2" id="KW-0540">Nuclease</keyword>
<organism evidence="2 3">
    <name type="scientific">Polyangium jinanense</name>
    <dbReference type="NCBI Taxonomy" id="2829994"/>
    <lineage>
        <taxon>Bacteria</taxon>
        <taxon>Pseudomonadati</taxon>
        <taxon>Myxococcota</taxon>
        <taxon>Polyangia</taxon>
        <taxon>Polyangiales</taxon>
        <taxon>Polyangiaceae</taxon>
        <taxon>Polyangium</taxon>
    </lineage>
</organism>
<proteinExistence type="predicted"/>
<dbReference type="PANTHER" id="PTHR33877:SF1">
    <property type="entry name" value="TYPE IV METHYL-DIRECTED RESTRICTION ENZYME ECOKMCRA"/>
    <property type="match status" value="1"/>
</dbReference>
<reference evidence="2 3" key="1">
    <citation type="submission" date="2021-04" db="EMBL/GenBank/DDBJ databases">
        <title>Genome analysis of Polyangium sp.</title>
        <authorList>
            <person name="Li Y."/>
            <person name="Wang J."/>
        </authorList>
    </citation>
    <scope>NUCLEOTIDE SEQUENCE [LARGE SCALE GENOMIC DNA]</scope>
    <source>
        <strain evidence="2 3">SDU14</strain>
    </source>
</reference>
<dbReference type="EMBL" id="JAGTJJ010000006">
    <property type="protein sequence ID" value="MDC3981997.1"/>
    <property type="molecule type" value="Genomic_DNA"/>
</dbReference>
<dbReference type="RefSeq" id="WP_272418780.1">
    <property type="nucleotide sequence ID" value="NZ_JAGTJJ010000006.1"/>
</dbReference>
<dbReference type="AlphaFoldDB" id="A0A9X4ATA3"/>
<name>A0A9X4ATA3_9BACT</name>
<sequence length="135" mass="15290">MKLSTDTREFVQRRAQGACEYCRLPQSASILPHQVDHIIGRQHRGSDDVDNLCLCCIRCNLKKGPNIASIDPETSAIVPLYHPRRQSWGEHFSVESEGTVEGVTAEGRATVQLLDMNDEGRVRLRVLLLRRGWRP</sequence>
<dbReference type="GO" id="GO:0004519">
    <property type="term" value="F:endonuclease activity"/>
    <property type="evidence" value="ECO:0007669"/>
    <property type="project" value="UniProtKB-KW"/>
</dbReference>
<dbReference type="InterPro" id="IPR052892">
    <property type="entry name" value="NA-targeting_endonuclease"/>
</dbReference>
<comment type="caution">
    <text evidence="2">The sequence shown here is derived from an EMBL/GenBank/DDBJ whole genome shotgun (WGS) entry which is preliminary data.</text>
</comment>
<gene>
    <name evidence="2" type="ORF">KEG57_15880</name>
</gene>
<keyword evidence="2" id="KW-0378">Hydrolase</keyword>
<feature type="domain" description="HNH nuclease" evidence="1">
    <location>
        <begin position="6"/>
        <end position="61"/>
    </location>
</feature>
<dbReference type="Pfam" id="PF01844">
    <property type="entry name" value="HNH"/>
    <property type="match status" value="1"/>
</dbReference>
<dbReference type="Gene3D" id="1.10.30.50">
    <property type="match status" value="1"/>
</dbReference>
<dbReference type="InterPro" id="IPR003615">
    <property type="entry name" value="HNH_nuc"/>
</dbReference>